<feature type="region of interest" description="Disordered" evidence="1">
    <location>
        <begin position="1"/>
        <end position="22"/>
    </location>
</feature>
<dbReference type="EMBL" id="SMKY01000270">
    <property type="protein sequence ID" value="TDD68394.1"/>
    <property type="molecule type" value="Genomic_DNA"/>
</dbReference>
<reference evidence="2 3" key="1">
    <citation type="submission" date="2019-03" db="EMBL/GenBank/DDBJ databases">
        <title>Draft genome sequences of novel Actinobacteria.</title>
        <authorList>
            <person name="Sahin N."/>
            <person name="Ay H."/>
            <person name="Saygin H."/>
        </authorList>
    </citation>
    <scope>NUCLEOTIDE SEQUENCE [LARGE SCALE GENOMIC DNA]</scope>
    <source>
        <strain evidence="2 3">DSM 45941</strain>
    </source>
</reference>
<gene>
    <name evidence="2" type="ORF">E1293_37015</name>
</gene>
<feature type="compositionally biased region" description="Basic residues" evidence="1">
    <location>
        <begin position="9"/>
        <end position="20"/>
    </location>
</feature>
<organism evidence="2 3">
    <name type="scientific">Actinomadura darangshiensis</name>
    <dbReference type="NCBI Taxonomy" id="705336"/>
    <lineage>
        <taxon>Bacteria</taxon>
        <taxon>Bacillati</taxon>
        <taxon>Actinomycetota</taxon>
        <taxon>Actinomycetes</taxon>
        <taxon>Streptosporangiales</taxon>
        <taxon>Thermomonosporaceae</taxon>
        <taxon>Actinomadura</taxon>
    </lineage>
</organism>
<evidence type="ECO:0000313" key="2">
    <source>
        <dbReference type="EMBL" id="TDD68394.1"/>
    </source>
</evidence>
<dbReference type="Proteomes" id="UP000295578">
    <property type="component" value="Unassembled WGS sequence"/>
</dbReference>
<protein>
    <submittedName>
        <fullName evidence="2">Uncharacterized protein</fullName>
    </submittedName>
</protein>
<dbReference type="AlphaFoldDB" id="A0A4R5AC72"/>
<proteinExistence type="predicted"/>
<evidence type="ECO:0000313" key="3">
    <source>
        <dbReference type="Proteomes" id="UP000295578"/>
    </source>
</evidence>
<dbReference type="RefSeq" id="WP_132203126.1">
    <property type="nucleotide sequence ID" value="NZ_SMKY01000270.1"/>
</dbReference>
<sequence>MIDPSSAKARLRPARRHRPHREVGRFVTRSDVQLLILSRVPPGQSAGGRRGRSRAWTLYSRLEWAMATARAERARRRARPPWG</sequence>
<accession>A0A4R5AC72</accession>
<name>A0A4R5AC72_9ACTN</name>
<comment type="caution">
    <text evidence="2">The sequence shown here is derived from an EMBL/GenBank/DDBJ whole genome shotgun (WGS) entry which is preliminary data.</text>
</comment>
<evidence type="ECO:0000256" key="1">
    <source>
        <dbReference type="SAM" id="MobiDB-lite"/>
    </source>
</evidence>
<keyword evidence="3" id="KW-1185">Reference proteome</keyword>